<protein>
    <submittedName>
        <fullName evidence="5">Glycogen operon protein</fullName>
    </submittedName>
</protein>
<dbReference type="Gene3D" id="2.60.40.10">
    <property type="entry name" value="Immunoglobulins"/>
    <property type="match status" value="1"/>
</dbReference>
<reference evidence="5 6" key="1">
    <citation type="submission" date="2016-10" db="EMBL/GenBank/DDBJ databases">
        <authorList>
            <person name="de Groot N.N."/>
        </authorList>
    </citation>
    <scope>NUCLEOTIDE SEQUENCE [LARGE SCALE GENOMIC DNA]</scope>
    <source>
        <strain evidence="5 6">DSM 29439</strain>
    </source>
</reference>
<dbReference type="STRING" id="1173584.SAMN05444851_3223"/>
<proteinExistence type="inferred from homology"/>
<gene>
    <name evidence="5" type="ORF">SAMN05444851_3223</name>
</gene>
<dbReference type="InterPro" id="IPR011837">
    <property type="entry name" value="Glycogen_debranch_GlgX"/>
</dbReference>
<dbReference type="SUPFAM" id="SSF81296">
    <property type="entry name" value="E set domains"/>
    <property type="match status" value="1"/>
</dbReference>
<dbReference type="Gene3D" id="3.20.20.80">
    <property type="entry name" value="Glycosidases"/>
    <property type="match status" value="1"/>
</dbReference>
<dbReference type="SUPFAM" id="SSF51011">
    <property type="entry name" value="Glycosyl hydrolase domain"/>
    <property type="match status" value="1"/>
</dbReference>
<evidence type="ECO:0000259" key="4">
    <source>
        <dbReference type="SMART" id="SM00642"/>
    </source>
</evidence>
<sequence>MHEAAPILSIVAGDHTRLGAIFDGQGVNFAVFSANATKIELCLFSPDGQRETARVALPDRTGPVWHGYVPGLKPGTLYGYRAHGPYEPDRGHRFNPKKLLADPYARAFHGEWRAAKETLGYDIAMPERDAGPSQVDSAAFVPKSIVPEPDMPWSGTPAPRRSWSETVIYEAHVKGLTQLHPDVPENLRGTYEALGCDAIIAHLSDLGVTALELLPVHAFLDDGFLVERGLTNYWGYNSLGFFALEPRYLGPNGVDGFRDAVDRLHAAGIEVILDVVFNHTAEGDHRGPTLSFRGLDNAAYYALQASHARYYVNDTGCGNTVAVHHPYVLRMVLDSLRYWVTVMGIDGFRFDLATTLGREQHGFDLRGGFFDAIRQDPVLSRCKMIAEPWDIGPGGYQLGGFPADWGEWNDRFRDTTRKFWRGDAHAARELAGNLLGTASIFDHSGRKPYSSINFVAAHDGFTLADVTRYREKHNEANGESNADGHGHNLSDNCGVEGDTRDAAILARRAQRARNLLATVFLSQGTPMLLAGDELGRTQRGNNNTYCQDNETSWINWADADSGLLDFAKRLIALRRDNTVLRQGHYLHGRLRQDELPDVAWYSLKGGALNWRDSSLDGFCLLIRGGVESTLSQSGMVVIVVNGGASDKCAMLPDPGSEQQWERVLDTAAPTVPTAIVTERHRQPVAAHSLVVFVGTQVTA</sequence>
<dbReference type="Proteomes" id="UP000199650">
    <property type="component" value="Unassembled WGS sequence"/>
</dbReference>
<dbReference type="SUPFAM" id="SSF51445">
    <property type="entry name" value="(Trans)glycosidases"/>
    <property type="match status" value="1"/>
</dbReference>
<evidence type="ECO:0000256" key="1">
    <source>
        <dbReference type="ARBA" id="ARBA00008061"/>
    </source>
</evidence>
<dbReference type="SMART" id="SM00642">
    <property type="entry name" value="Aamy"/>
    <property type="match status" value="1"/>
</dbReference>
<dbReference type="InterPro" id="IPR013780">
    <property type="entry name" value="Glyco_hydro_b"/>
</dbReference>
<keyword evidence="2" id="KW-0378">Hydrolase</keyword>
<dbReference type="InterPro" id="IPR014756">
    <property type="entry name" value="Ig_E-set"/>
</dbReference>
<dbReference type="InterPro" id="IPR004193">
    <property type="entry name" value="Glyco_hydro_13_N"/>
</dbReference>
<dbReference type="InterPro" id="IPR006047">
    <property type="entry name" value="GH13_cat_dom"/>
</dbReference>
<dbReference type="GO" id="GO:0005980">
    <property type="term" value="P:glycogen catabolic process"/>
    <property type="evidence" value="ECO:0007669"/>
    <property type="project" value="InterPro"/>
</dbReference>
<evidence type="ECO:0000313" key="5">
    <source>
        <dbReference type="EMBL" id="SEW36487.1"/>
    </source>
</evidence>
<dbReference type="GO" id="GO:0004135">
    <property type="term" value="F:amylo-alpha-1,6-glucosidase activity"/>
    <property type="evidence" value="ECO:0007669"/>
    <property type="project" value="InterPro"/>
</dbReference>
<keyword evidence="6" id="KW-1185">Reference proteome</keyword>
<dbReference type="Gene3D" id="2.60.40.1180">
    <property type="entry name" value="Golgi alpha-mannosidase II"/>
    <property type="match status" value="1"/>
</dbReference>
<evidence type="ECO:0000313" key="6">
    <source>
        <dbReference type="Proteomes" id="UP000199650"/>
    </source>
</evidence>
<comment type="similarity">
    <text evidence="1">Belongs to the glycosyl hydrolase 13 family.</text>
</comment>
<dbReference type="PANTHER" id="PTHR43002">
    <property type="entry name" value="GLYCOGEN DEBRANCHING ENZYME"/>
    <property type="match status" value="1"/>
</dbReference>
<accession>A0A1I0R7N4</accession>
<dbReference type="Pfam" id="PF02922">
    <property type="entry name" value="CBM_48"/>
    <property type="match status" value="1"/>
</dbReference>
<dbReference type="CDD" id="cd11326">
    <property type="entry name" value="AmyAc_Glg_debranch"/>
    <property type="match status" value="1"/>
</dbReference>
<dbReference type="InterPro" id="IPR044505">
    <property type="entry name" value="GlgX_Isoamylase_N_E_set"/>
</dbReference>
<dbReference type="CDD" id="cd02856">
    <property type="entry name" value="E_set_GDE_Isoamylase_N"/>
    <property type="match status" value="1"/>
</dbReference>
<dbReference type="AlphaFoldDB" id="A0A1I0R7N4"/>
<dbReference type="RefSeq" id="WP_091433137.1">
    <property type="nucleotide sequence ID" value="NZ_FOJB01000002.1"/>
</dbReference>
<name>A0A1I0R7N4_9RHOB</name>
<dbReference type="EMBL" id="FOJB01000002">
    <property type="protein sequence ID" value="SEW36487.1"/>
    <property type="molecule type" value="Genomic_DNA"/>
</dbReference>
<evidence type="ECO:0000256" key="3">
    <source>
        <dbReference type="ARBA" id="ARBA00023295"/>
    </source>
</evidence>
<dbReference type="NCBIfam" id="TIGR02100">
    <property type="entry name" value="glgX_debranch"/>
    <property type="match status" value="1"/>
</dbReference>
<dbReference type="OrthoDB" id="3236218at2"/>
<organism evidence="5 6">
    <name type="scientific">Aliiroseovarius sediminilitoris</name>
    <dbReference type="NCBI Taxonomy" id="1173584"/>
    <lineage>
        <taxon>Bacteria</taxon>
        <taxon>Pseudomonadati</taxon>
        <taxon>Pseudomonadota</taxon>
        <taxon>Alphaproteobacteria</taxon>
        <taxon>Rhodobacterales</taxon>
        <taxon>Paracoccaceae</taxon>
        <taxon>Aliiroseovarius</taxon>
    </lineage>
</organism>
<dbReference type="InterPro" id="IPR013783">
    <property type="entry name" value="Ig-like_fold"/>
</dbReference>
<dbReference type="InterPro" id="IPR017853">
    <property type="entry name" value="GH"/>
</dbReference>
<keyword evidence="3" id="KW-0326">Glycosidase</keyword>
<evidence type="ECO:0000256" key="2">
    <source>
        <dbReference type="ARBA" id="ARBA00022801"/>
    </source>
</evidence>
<feature type="domain" description="Glycosyl hydrolase family 13 catalytic" evidence="4">
    <location>
        <begin position="189"/>
        <end position="574"/>
    </location>
</feature>